<sequence>MFLHCPPWRKPRPASPSDVARSYQVSQVCDVEAQRHWTREAHPAQEHPQSPHSKYHPEGISRIIRRRFSRESRASSAHHEPSKFMFPFPRKSSRSASKPATALTTLGGYGSSLMSESRYDSDAQFISTPRRDLVESPAHRARRRMELSDLIERSQEQQDSESWAVGMGDDIPEPPESVYGMRFIQTPPSTLRSHHGPYQKVCHTVSGERDFKHGVIPAKSMPDLGSASQRGNGSSAGLSPAVDYVRDGNVQKHLTTSQSMDMSSHKHGVVLSDPSSNQGLDLIVSKRRQRTDSGMCLMDNESVYLEDMGISHRLASQSTSSAPMSCNPSIAELIRNNRYGVFMNASRENMPIALRSTASITSGHSLQVPVHHHPQASSYYSRQPSYPSTNASPQSHSLALDAEQHPGMVHGSRYNVSAEDLNPQNGVALASPIVNSKFREHCDNEVPLDPGGHIESEGLHGAGAPRKVSVGWMSGGRRVGYGYSPVTDDETARYQQHEECNPKLQQAPEQNGDAAMSCSNVEEGYVLQGQVQRTDLMHVTAPNTPESQSKSAIHHANRAGPAPATLPKVRSFNKASNESLEPAYPQAILAGRHSREHDGGSGVLEKRGTRSLHTAETLPMTQSEHFHSPQSSNCTSPQSDTAVHRCPRLSQSLNSNPQSSKNKGGRRAGISDLISPEKERKASTPDHNAVDIDPDYLGIEHDFNAEDVARLLRPSNPRGANWVRRLSKHRVSKRPSNPHQQEVSQMSLGLHQGYSSNSVERANSTKSIGTNAEELASLYQGCLDMPGSFEGSRWAGRTSRMLWDLVTTDDG</sequence>
<feature type="region of interest" description="Disordered" evidence="1">
    <location>
        <begin position="69"/>
        <end position="99"/>
    </location>
</feature>
<proteinExistence type="predicted"/>
<feature type="compositionally biased region" description="Polar residues" evidence="1">
    <location>
        <begin position="226"/>
        <end position="237"/>
    </location>
</feature>
<dbReference type="AlphaFoldDB" id="A0A0F7TRG5"/>
<feature type="compositionally biased region" description="Basic and acidic residues" evidence="1">
    <location>
        <begin position="69"/>
        <end position="82"/>
    </location>
</feature>
<feature type="compositionally biased region" description="Low complexity" evidence="1">
    <location>
        <begin position="649"/>
        <end position="662"/>
    </location>
</feature>
<feature type="compositionally biased region" description="Low complexity" evidence="1">
    <location>
        <begin position="375"/>
        <end position="388"/>
    </location>
</feature>
<feature type="compositionally biased region" description="Polar residues" evidence="1">
    <location>
        <begin position="621"/>
        <end position="641"/>
    </location>
</feature>
<feature type="region of interest" description="Disordered" evidence="1">
    <location>
        <begin position="543"/>
        <end position="567"/>
    </location>
</feature>
<evidence type="ECO:0000256" key="1">
    <source>
        <dbReference type="SAM" id="MobiDB-lite"/>
    </source>
</evidence>
<feature type="region of interest" description="Disordered" evidence="1">
    <location>
        <begin position="374"/>
        <end position="396"/>
    </location>
</feature>
<gene>
    <name evidence="2" type="ORF">PMG11_08018</name>
</gene>
<keyword evidence="3" id="KW-1185">Reference proteome</keyword>
<dbReference type="EMBL" id="CDHK01000007">
    <property type="protein sequence ID" value="CEJ59393.1"/>
    <property type="molecule type" value="Genomic_DNA"/>
</dbReference>
<dbReference type="OrthoDB" id="4226789at2759"/>
<reference evidence="3" key="1">
    <citation type="journal article" date="2015" name="Genome Announc.">
        <title>Draft genome sequence of the fungus Penicillium brasilianum MG11.</title>
        <authorList>
            <person name="Horn F."/>
            <person name="Linde J."/>
            <person name="Mattern D.J."/>
            <person name="Walther G."/>
            <person name="Guthke R."/>
            <person name="Brakhage A.A."/>
            <person name="Valiante V."/>
        </authorList>
    </citation>
    <scope>NUCLEOTIDE SEQUENCE [LARGE SCALE GENOMIC DNA]</scope>
    <source>
        <strain evidence="3">MG11</strain>
    </source>
</reference>
<accession>A0A0F7TRG5</accession>
<dbReference type="Proteomes" id="UP000042958">
    <property type="component" value="Unassembled WGS sequence"/>
</dbReference>
<evidence type="ECO:0000313" key="2">
    <source>
        <dbReference type="EMBL" id="CEJ59393.1"/>
    </source>
</evidence>
<feature type="region of interest" description="Disordered" evidence="1">
    <location>
        <begin position="1"/>
        <end position="22"/>
    </location>
</feature>
<evidence type="ECO:0000313" key="3">
    <source>
        <dbReference type="Proteomes" id="UP000042958"/>
    </source>
</evidence>
<name>A0A0F7TRG5_PENBI</name>
<feature type="region of interest" description="Disordered" evidence="1">
    <location>
        <begin position="621"/>
        <end position="693"/>
    </location>
</feature>
<protein>
    <submittedName>
        <fullName evidence="2">Uncharacterized protein</fullName>
    </submittedName>
</protein>
<feature type="compositionally biased region" description="Basic and acidic residues" evidence="1">
    <location>
        <begin position="675"/>
        <end position="690"/>
    </location>
</feature>
<organism evidence="2 3">
    <name type="scientific">Penicillium brasilianum</name>
    <dbReference type="NCBI Taxonomy" id="104259"/>
    <lineage>
        <taxon>Eukaryota</taxon>
        <taxon>Fungi</taxon>
        <taxon>Dikarya</taxon>
        <taxon>Ascomycota</taxon>
        <taxon>Pezizomycotina</taxon>
        <taxon>Eurotiomycetes</taxon>
        <taxon>Eurotiomycetidae</taxon>
        <taxon>Eurotiales</taxon>
        <taxon>Aspergillaceae</taxon>
        <taxon>Penicillium</taxon>
    </lineage>
</organism>
<feature type="region of interest" description="Disordered" evidence="1">
    <location>
        <begin position="216"/>
        <end position="240"/>
    </location>
</feature>